<dbReference type="Proteomes" id="UP000199017">
    <property type="component" value="Unassembled WGS sequence"/>
</dbReference>
<dbReference type="STRING" id="930129.SAMN05216352_104142"/>
<dbReference type="AlphaFoldDB" id="A0A1G8H7K7"/>
<feature type="chain" id="PRO_5011512325" evidence="2">
    <location>
        <begin position="24"/>
        <end position="286"/>
    </location>
</feature>
<dbReference type="InterPro" id="IPR005519">
    <property type="entry name" value="Acid_phosphat_B-like"/>
</dbReference>
<dbReference type="SUPFAM" id="SSF56784">
    <property type="entry name" value="HAD-like"/>
    <property type="match status" value="1"/>
</dbReference>
<protein>
    <submittedName>
        <fullName evidence="3">Acid phosphatase</fullName>
    </submittedName>
</protein>
<dbReference type="NCBIfam" id="TIGR01533">
    <property type="entry name" value="lipo_e_P4"/>
    <property type="match status" value="1"/>
</dbReference>
<dbReference type="InterPro" id="IPR023214">
    <property type="entry name" value="HAD_sf"/>
</dbReference>
<dbReference type="GO" id="GO:0009279">
    <property type="term" value="C:cell outer membrane"/>
    <property type="evidence" value="ECO:0007669"/>
    <property type="project" value="InterPro"/>
</dbReference>
<evidence type="ECO:0000256" key="2">
    <source>
        <dbReference type="SAM" id="SignalP"/>
    </source>
</evidence>
<dbReference type="PANTHER" id="PTHR31284">
    <property type="entry name" value="ACID PHOSPHATASE-LIKE PROTEIN"/>
    <property type="match status" value="1"/>
</dbReference>
<reference evidence="3 4" key="1">
    <citation type="submission" date="2016-10" db="EMBL/GenBank/DDBJ databases">
        <authorList>
            <person name="de Groot N.N."/>
        </authorList>
    </citation>
    <scope>NUCLEOTIDE SEQUENCE [LARGE SCALE GENOMIC DNA]</scope>
    <source>
        <strain evidence="4">P4B,CCM 7963,CECT 7998,DSM 25260,IBRC-M 10614,KCTC 13821</strain>
    </source>
</reference>
<evidence type="ECO:0000313" key="4">
    <source>
        <dbReference type="Proteomes" id="UP000199017"/>
    </source>
</evidence>
<proteinExistence type="predicted"/>
<name>A0A1G8H7K7_9BACI</name>
<keyword evidence="1 2" id="KW-0732">Signal</keyword>
<dbReference type="PANTHER" id="PTHR31284:SF10">
    <property type="entry name" value="ACID PHOSPHATASE-LIKE PROTEIN"/>
    <property type="match status" value="1"/>
</dbReference>
<dbReference type="PROSITE" id="PS51257">
    <property type="entry name" value="PROKAR_LIPOPROTEIN"/>
    <property type="match status" value="1"/>
</dbReference>
<dbReference type="Pfam" id="PF03767">
    <property type="entry name" value="Acid_phosphat_B"/>
    <property type="match status" value="1"/>
</dbReference>
<dbReference type="InterPro" id="IPR036412">
    <property type="entry name" value="HAD-like_sf"/>
</dbReference>
<dbReference type="InterPro" id="IPR006423">
    <property type="entry name" value="Lipo_e_P4"/>
</dbReference>
<dbReference type="CDD" id="cd07534">
    <property type="entry name" value="HAD_CAP"/>
    <property type="match status" value="1"/>
</dbReference>
<sequence length="286" mass="32571">MAVMNKKIVKTILGFAIIVNGLAACSVNNDTSETIDTKPVEQTTTENEAPLEEQLTMSLVWYQTSGENKSLYLQGYNIGKTMLDKKLAAGTEKKPAIILDIDETVLDNSPYNAYLASSGDVYPNHWDEWVNKAEAEPLPGSLDFLNYVDSKGVDIFYISNRRVEQMDATIKNLQNKGFPQVKDSHILLESDTSSKENRRESVLAEHEVLLLFGDNLNDFSDLFEEKNVKERLDTVQDLRAEFGNKFIVFPNPMYGDWEGAVYEYDWEKTDEEKKKDRKESLNVFKP</sequence>
<organism evidence="3 4">
    <name type="scientific">Alteribacillus bidgolensis</name>
    <dbReference type="NCBI Taxonomy" id="930129"/>
    <lineage>
        <taxon>Bacteria</taxon>
        <taxon>Bacillati</taxon>
        <taxon>Bacillota</taxon>
        <taxon>Bacilli</taxon>
        <taxon>Bacillales</taxon>
        <taxon>Bacillaceae</taxon>
        <taxon>Alteribacillus</taxon>
    </lineage>
</organism>
<keyword evidence="4" id="KW-1185">Reference proteome</keyword>
<accession>A0A1G8H7K7</accession>
<dbReference type="Gene3D" id="3.40.50.1000">
    <property type="entry name" value="HAD superfamily/HAD-like"/>
    <property type="match status" value="1"/>
</dbReference>
<feature type="signal peptide" evidence="2">
    <location>
        <begin position="1"/>
        <end position="23"/>
    </location>
</feature>
<dbReference type="PIRSF" id="PIRSF019271">
    <property type="entry name" value="Acid_Ptase_C"/>
    <property type="match status" value="1"/>
</dbReference>
<dbReference type="SFLD" id="SFLDG01125">
    <property type="entry name" value="C1.1:_Acid_Phosphatase_Like"/>
    <property type="match status" value="1"/>
</dbReference>
<evidence type="ECO:0000313" key="3">
    <source>
        <dbReference type="EMBL" id="SDI02595.1"/>
    </source>
</evidence>
<dbReference type="EMBL" id="FNDU01000004">
    <property type="protein sequence ID" value="SDI02595.1"/>
    <property type="molecule type" value="Genomic_DNA"/>
</dbReference>
<dbReference type="SFLD" id="SFLDS00003">
    <property type="entry name" value="Haloacid_Dehalogenase"/>
    <property type="match status" value="1"/>
</dbReference>
<gene>
    <name evidence="3" type="ORF">SAMN05216352_104142</name>
</gene>
<evidence type="ECO:0000256" key="1">
    <source>
        <dbReference type="ARBA" id="ARBA00022729"/>
    </source>
</evidence>